<organism evidence="1 2">
    <name type="scientific">Brachionus plicatilis</name>
    <name type="common">Marine rotifer</name>
    <name type="synonym">Brachionus muelleri</name>
    <dbReference type="NCBI Taxonomy" id="10195"/>
    <lineage>
        <taxon>Eukaryota</taxon>
        <taxon>Metazoa</taxon>
        <taxon>Spiralia</taxon>
        <taxon>Gnathifera</taxon>
        <taxon>Rotifera</taxon>
        <taxon>Eurotatoria</taxon>
        <taxon>Monogononta</taxon>
        <taxon>Pseudotrocha</taxon>
        <taxon>Ploima</taxon>
        <taxon>Brachionidae</taxon>
        <taxon>Brachionus</taxon>
    </lineage>
</organism>
<protein>
    <submittedName>
        <fullName evidence="1">Uncharacterized protein</fullName>
    </submittedName>
</protein>
<dbReference type="Proteomes" id="UP000276133">
    <property type="component" value="Unassembled WGS sequence"/>
</dbReference>
<evidence type="ECO:0000313" key="1">
    <source>
        <dbReference type="EMBL" id="RNA19517.1"/>
    </source>
</evidence>
<sequence>MIWNNNLIYNKLPFFVRGKLNFFHLVIGSFNQRSGQSSFILSYNFKRIIKKFSSVYALFFCRSDN</sequence>
<keyword evidence="2" id="KW-1185">Reference proteome</keyword>
<evidence type="ECO:0000313" key="2">
    <source>
        <dbReference type="Proteomes" id="UP000276133"/>
    </source>
</evidence>
<dbReference type="EMBL" id="REGN01004030">
    <property type="protein sequence ID" value="RNA19517.1"/>
    <property type="molecule type" value="Genomic_DNA"/>
</dbReference>
<accession>A0A3M7R7G8</accession>
<name>A0A3M7R7G8_BRAPC</name>
<comment type="caution">
    <text evidence="1">The sequence shown here is derived from an EMBL/GenBank/DDBJ whole genome shotgun (WGS) entry which is preliminary data.</text>
</comment>
<proteinExistence type="predicted"/>
<gene>
    <name evidence="1" type="ORF">BpHYR1_030676</name>
</gene>
<reference evidence="1 2" key="1">
    <citation type="journal article" date="2018" name="Sci. Rep.">
        <title>Genomic signatures of local adaptation to the degree of environmental predictability in rotifers.</title>
        <authorList>
            <person name="Franch-Gras L."/>
            <person name="Hahn C."/>
            <person name="Garcia-Roger E.M."/>
            <person name="Carmona M.J."/>
            <person name="Serra M."/>
            <person name="Gomez A."/>
        </authorList>
    </citation>
    <scope>NUCLEOTIDE SEQUENCE [LARGE SCALE GENOMIC DNA]</scope>
    <source>
        <strain evidence="1">HYR1</strain>
    </source>
</reference>
<dbReference type="AlphaFoldDB" id="A0A3M7R7G8"/>